<dbReference type="EMBL" id="JAWQEG010001103">
    <property type="protein sequence ID" value="KAK3882358.1"/>
    <property type="molecule type" value="Genomic_DNA"/>
</dbReference>
<sequence length="80" mass="8957">MMRRKLHNQVQELKGNIRVFCRVRPLINDEISANGDSDVIPHINFLDKKTLELCKSSSSSGSSMTGLKNRGGNATEFSYD</sequence>
<evidence type="ECO:0000256" key="1">
    <source>
        <dbReference type="ARBA" id="ARBA00022741"/>
    </source>
</evidence>
<proteinExistence type="predicted"/>
<dbReference type="GO" id="GO:0003777">
    <property type="term" value="F:microtubule motor activity"/>
    <property type="evidence" value="ECO:0007669"/>
    <property type="project" value="InterPro"/>
</dbReference>
<evidence type="ECO:0000259" key="4">
    <source>
        <dbReference type="Pfam" id="PF16796"/>
    </source>
</evidence>
<protein>
    <recommendedName>
        <fullName evidence="4">Spindle pole body-associated protein Vik1/Cik1 microtubule binding domain-containing protein</fullName>
    </recommendedName>
</protein>
<dbReference type="GO" id="GO:0008017">
    <property type="term" value="F:microtubule binding"/>
    <property type="evidence" value="ECO:0007669"/>
    <property type="project" value="InterPro"/>
</dbReference>
<feature type="region of interest" description="Disordered" evidence="3">
    <location>
        <begin position="56"/>
        <end position="80"/>
    </location>
</feature>
<gene>
    <name evidence="5" type="ORF">Pcinc_013265</name>
</gene>
<dbReference type="InterPro" id="IPR027417">
    <property type="entry name" value="P-loop_NTPase"/>
</dbReference>
<dbReference type="AlphaFoldDB" id="A0AAE1FX76"/>
<dbReference type="InterPro" id="IPR031852">
    <property type="entry name" value="Vik1/Cik1_MT-bd"/>
</dbReference>
<dbReference type="InterPro" id="IPR036961">
    <property type="entry name" value="Kinesin_motor_dom_sf"/>
</dbReference>
<dbReference type="GO" id="GO:0007018">
    <property type="term" value="P:microtubule-based movement"/>
    <property type="evidence" value="ECO:0007669"/>
    <property type="project" value="InterPro"/>
</dbReference>
<accession>A0AAE1FX76</accession>
<dbReference type="Gene3D" id="3.40.850.10">
    <property type="entry name" value="Kinesin motor domain"/>
    <property type="match status" value="1"/>
</dbReference>
<name>A0AAE1FX76_PETCI</name>
<organism evidence="5 6">
    <name type="scientific">Petrolisthes cinctipes</name>
    <name type="common">Flat porcelain crab</name>
    <dbReference type="NCBI Taxonomy" id="88211"/>
    <lineage>
        <taxon>Eukaryota</taxon>
        <taxon>Metazoa</taxon>
        <taxon>Ecdysozoa</taxon>
        <taxon>Arthropoda</taxon>
        <taxon>Crustacea</taxon>
        <taxon>Multicrustacea</taxon>
        <taxon>Malacostraca</taxon>
        <taxon>Eumalacostraca</taxon>
        <taxon>Eucarida</taxon>
        <taxon>Decapoda</taxon>
        <taxon>Pleocyemata</taxon>
        <taxon>Anomura</taxon>
        <taxon>Galatheoidea</taxon>
        <taxon>Porcellanidae</taxon>
        <taxon>Petrolisthes</taxon>
    </lineage>
</organism>
<dbReference type="Proteomes" id="UP001286313">
    <property type="component" value="Unassembled WGS sequence"/>
</dbReference>
<evidence type="ECO:0000313" key="5">
    <source>
        <dbReference type="EMBL" id="KAK3882358.1"/>
    </source>
</evidence>
<evidence type="ECO:0000256" key="3">
    <source>
        <dbReference type="SAM" id="MobiDB-lite"/>
    </source>
</evidence>
<dbReference type="Pfam" id="PF16796">
    <property type="entry name" value="Microtub_bd"/>
    <property type="match status" value="1"/>
</dbReference>
<keyword evidence="6" id="KW-1185">Reference proteome</keyword>
<comment type="caution">
    <text evidence="5">The sequence shown here is derived from an EMBL/GenBank/DDBJ whole genome shotgun (WGS) entry which is preliminary data.</text>
</comment>
<dbReference type="InterPro" id="IPR027640">
    <property type="entry name" value="Kinesin-like_fam"/>
</dbReference>
<reference evidence="5" key="1">
    <citation type="submission" date="2023-10" db="EMBL/GenBank/DDBJ databases">
        <title>Genome assemblies of two species of porcelain crab, Petrolisthes cinctipes and Petrolisthes manimaculis (Anomura: Porcellanidae).</title>
        <authorList>
            <person name="Angst P."/>
        </authorList>
    </citation>
    <scope>NUCLEOTIDE SEQUENCE</scope>
    <source>
        <strain evidence="5">PB745_01</strain>
        <tissue evidence="5">Gill</tissue>
    </source>
</reference>
<dbReference type="PANTHER" id="PTHR47972">
    <property type="entry name" value="KINESIN-LIKE PROTEIN KLP-3"/>
    <property type="match status" value="1"/>
</dbReference>
<dbReference type="GO" id="GO:0005524">
    <property type="term" value="F:ATP binding"/>
    <property type="evidence" value="ECO:0007669"/>
    <property type="project" value="UniProtKB-KW"/>
</dbReference>
<keyword evidence="1" id="KW-0547">Nucleotide-binding</keyword>
<keyword evidence="2" id="KW-0067">ATP-binding</keyword>
<evidence type="ECO:0000256" key="2">
    <source>
        <dbReference type="ARBA" id="ARBA00022840"/>
    </source>
</evidence>
<evidence type="ECO:0000313" key="6">
    <source>
        <dbReference type="Proteomes" id="UP001286313"/>
    </source>
</evidence>
<dbReference type="SUPFAM" id="SSF52540">
    <property type="entry name" value="P-loop containing nucleoside triphosphate hydrolases"/>
    <property type="match status" value="1"/>
</dbReference>
<feature type="domain" description="Spindle pole body-associated protein Vik1/Cik1 microtubule binding" evidence="4">
    <location>
        <begin position="1"/>
        <end position="64"/>
    </location>
</feature>